<evidence type="ECO:0000313" key="9">
    <source>
        <dbReference type="Proteomes" id="UP000838160"/>
    </source>
</evidence>
<dbReference type="PANTHER" id="PTHR35007:SF2">
    <property type="entry name" value="PILUS ASSEMBLE PROTEIN"/>
    <property type="match status" value="1"/>
</dbReference>
<dbReference type="RefSeq" id="WP_237486267.1">
    <property type="nucleotide sequence ID" value="NZ_CAKLCM010000003.1"/>
</dbReference>
<dbReference type="EMBL" id="CAKLCM010000003">
    <property type="protein sequence ID" value="CAH0529686.1"/>
    <property type="molecule type" value="Genomic_DNA"/>
</dbReference>
<feature type="transmembrane region" description="Helical" evidence="6">
    <location>
        <begin position="6"/>
        <end position="22"/>
    </location>
</feature>
<keyword evidence="4 6" id="KW-1133">Transmembrane helix</keyword>
<feature type="transmembrane region" description="Helical" evidence="6">
    <location>
        <begin position="105"/>
        <end position="123"/>
    </location>
</feature>
<accession>A0ABN8DK32</accession>
<feature type="domain" description="Type II secretion system protein GspF" evidence="7">
    <location>
        <begin position="142"/>
        <end position="269"/>
    </location>
</feature>
<keyword evidence="3 6" id="KW-0812">Transmembrane</keyword>
<evidence type="ECO:0000256" key="6">
    <source>
        <dbReference type="SAM" id="Phobius"/>
    </source>
</evidence>
<dbReference type="Pfam" id="PF00482">
    <property type="entry name" value="T2SSF"/>
    <property type="match status" value="1"/>
</dbReference>
<organism evidence="8 9">
    <name type="scientific">Vibrio hippocampi</name>
    <dbReference type="NCBI Taxonomy" id="654686"/>
    <lineage>
        <taxon>Bacteria</taxon>
        <taxon>Pseudomonadati</taxon>
        <taxon>Pseudomonadota</taxon>
        <taxon>Gammaproteobacteria</taxon>
        <taxon>Vibrionales</taxon>
        <taxon>Vibrionaceae</taxon>
        <taxon>Vibrio</taxon>
    </lineage>
</organism>
<comment type="subcellular location">
    <subcellularLocation>
        <location evidence="1">Cell membrane</location>
        <topology evidence="1">Multi-pass membrane protein</topology>
    </subcellularLocation>
</comment>
<proteinExistence type="predicted"/>
<evidence type="ECO:0000256" key="3">
    <source>
        <dbReference type="ARBA" id="ARBA00022692"/>
    </source>
</evidence>
<dbReference type="Proteomes" id="UP000838160">
    <property type="component" value="Unassembled WGS sequence"/>
</dbReference>
<gene>
    <name evidence="8" type="ORF">VHP8226_03441</name>
</gene>
<comment type="caution">
    <text evidence="8">The sequence shown here is derived from an EMBL/GenBank/DDBJ whole genome shotgun (WGS) entry which is preliminary data.</text>
</comment>
<keyword evidence="9" id="KW-1185">Reference proteome</keyword>
<evidence type="ECO:0000256" key="2">
    <source>
        <dbReference type="ARBA" id="ARBA00022475"/>
    </source>
</evidence>
<protein>
    <recommendedName>
        <fullName evidence="7">Type II secretion system protein GspF domain-containing protein</fullName>
    </recommendedName>
</protein>
<feature type="transmembrane region" description="Helical" evidence="6">
    <location>
        <begin position="254"/>
        <end position="274"/>
    </location>
</feature>
<keyword evidence="2" id="KW-1003">Cell membrane</keyword>
<evidence type="ECO:0000256" key="5">
    <source>
        <dbReference type="ARBA" id="ARBA00023136"/>
    </source>
</evidence>
<dbReference type="PANTHER" id="PTHR35007">
    <property type="entry name" value="INTEGRAL MEMBRANE PROTEIN-RELATED"/>
    <property type="match status" value="1"/>
</dbReference>
<evidence type="ECO:0000259" key="7">
    <source>
        <dbReference type="Pfam" id="PF00482"/>
    </source>
</evidence>
<evidence type="ECO:0000256" key="4">
    <source>
        <dbReference type="ARBA" id="ARBA00022989"/>
    </source>
</evidence>
<sequence length="282" mass="31365">MMLLLAMGLLVCAVLFFIYDALQTDKRKRQIEIYLESPDVSSYVKVNRFLVRFGKGHQKELEGKLVDAGIYNKELAKYYFPMKLILLGAVGAAAVLIPVEFNQKLIIGVVGLVAVIVVPDLILNTRRRSLVRKVTSQLPYLLDMMAVCVQTGMTIEASLAYLADELEVFDQDLCYQIKRISDSAKIKGLEKALNDFGERVPTPPIRSFVLTVVQNLQYGTSISQVLTDLSEDLRKVQILTVEEKVGKLSAKMSVPLIILIMFPIVILILAPGIMQMSLNVGG</sequence>
<keyword evidence="5 6" id="KW-0472">Membrane</keyword>
<feature type="transmembrane region" description="Helical" evidence="6">
    <location>
        <begin position="80"/>
        <end position="99"/>
    </location>
</feature>
<evidence type="ECO:0000256" key="1">
    <source>
        <dbReference type="ARBA" id="ARBA00004651"/>
    </source>
</evidence>
<dbReference type="InterPro" id="IPR018076">
    <property type="entry name" value="T2SS_GspF_dom"/>
</dbReference>
<name>A0ABN8DK32_9VIBR</name>
<reference evidence="8" key="1">
    <citation type="submission" date="2021-12" db="EMBL/GenBank/DDBJ databases">
        <authorList>
            <person name="Rodrigo-Torres L."/>
            <person name="Arahal R. D."/>
            <person name="Lucena T."/>
        </authorList>
    </citation>
    <scope>NUCLEOTIDE SEQUENCE</scope>
    <source>
        <strain evidence="8">CECT 8226</strain>
    </source>
</reference>
<evidence type="ECO:0000313" key="8">
    <source>
        <dbReference type="EMBL" id="CAH0529686.1"/>
    </source>
</evidence>